<dbReference type="InterPro" id="IPR036779">
    <property type="entry name" value="LysM_dom_sf"/>
</dbReference>
<feature type="chain" id="PRO_5045331639" evidence="4">
    <location>
        <begin position="41"/>
        <end position="358"/>
    </location>
</feature>
<dbReference type="EMBL" id="JAVREQ010000028">
    <property type="protein sequence ID" value="MDT0381959.1"/>
    <property type="molecule type" value="Genomic_DNA"/>
</dbReference>
<evidence type="ECO:0000256" key="3">
    <source>
        <dbReference type="SAM" id="MobiDB-lite"/>
    </source>
</evidence>
<proteinExistence type="inferred from homology"/>
<evidence type="ECO:0000256" key="4">
    <source>
        <dbReference type="SAM" id="SignalP"/>
    </source>
</evidence>
<dbReference type="CDD" id="cd00118">
    <property type="entry name" value="LysM"/>
    <property type="match status" value="1"/>
</dbReference>
<dbReference type="Pfam" id="PF06737">
    <property type="entry name" value="Transglycosylas"/>
    <property type="match status" value="1"/>
</dbReference>
<protein>
    <submittedName>
        <fullName evidence="6">Transglycosylase family protein</fullName>
    </submittedName>
</protein>
<feature type="region of interest" description="Disordered" evidence="3">
    <location>
        <begin position="109"/>
        <end position="307"/>
    </location>
</feature>
<feature type="compositionally biased region" description="Acidic residues" evidence="3">
    <location>
        <begin position="142"/>
        <end position="158"/>
    </location>
</feature>
<dbReference type="Gene3D" id="3.10.350.10">
    <property type="entry name" value="LysM domain"/>
    <property type="match status" value="1"/>
</dbReference>
<dbReference type="InterPro" id="IPR010618">
    <property type="entry name" value="RPF"/>
</dbReference>
<evidence type="ECO:0000313" key="7">
    <source>
        <dbReference type="Proteomes" id="UP001183414"/>
    </source>
</evidence>
<comment type="similarity">
    <text evidence="1">Belongs to the transglycosylase family. Rpf subfamily.</text>
</comment>
<feature type="compositionally biased region" description="Acidic residues" evidence="3">
    <location>
        <begin position="167"/>
        <end position="191"/>
    </location>
</feature>
<keyword evidence="2" id="KW-0378">Hydrolase</keyword>
<evidence type="ECO:0000256" key="1">
    <source>
        <dbReference type="ARBA" id="ARBA00010830"/>
    </source>
</evidence>
<dbReference type="InterPro" id="IPR018392">
    <property type="entry name" value="LysM"/>
</dbReference>
<reference evidence="7" key="1">
    <citation type="submission" date="2023-07" db="EMBL/GenBank/DDBJ databases">
        <title>30 novel species of actinomycetes from the DSMZ collection.</title>
        <authorList>
            <person name="Nouioui I."/>
        </authorList>
    </citation>
    <scope>NUCLEOTIDE SEQUENCE [LARGE SCALE GENOMIC DNA]</scope>
    <source>
        <strain evidence="7">DSM 42041</strain>
    </source>
</reference>
<dbReference type="PANTHER" id="PTHR34700:SF4">
    <property type="entry name" value="PHAGE-LIKE ELEMENT PBSX PROTEIN XKDP"/>
    <property type="match status" value="1"/>
</dbReference>
<feature type="compositionally biased region" description="Basic and acidic residues" evidence="3">
    <location>
        <begin position="263"/>
        <end position="290"/>
    </location>
</feature>
<sequence length="358" mass="35907">MRSGNGRHRRPRQAPALFVTAGVTGAGLALPLFAAGGAQAADGATWDRVAECESGGLWSANSGNGYYGGLQLTMEMWEEYGGKVLAARPDLASRGQQIEVAEKILADQGPRAWPSCSGGAGLLPEGSGFPDVEVPEVPELPDLPDAELPDVPDPEIPDAPELPDAPGDSDDSDGGEDPEGGEDSDGGEEPEGSGGTDGSGGSSEDGGAPDDATGGSTGGGSTGDDANGDDPSGDPPAGETEPAPEESSDGTSGTGSGLDPSESEGRGEGEGGGRHRGDPGDGRTDDDRSSRGKHGKPGDAEDGYLVRPGDSLSAIAAEHDLAGGWTALYDGNRKTVGDDPDLILPGQRLDLLTGGELR</sequence>
<evidence type="ECO:0000313" key="6">
    <source>
        <dbReference type="EMBL" id="MDT0381959.1"/>
    </source>
</evidence>
<accession>A0ABU2NY88</accession>
<evidence type="ECO:0000259" key="5">
    <source>
        <dbReference type="PROSITE" id="PS51782"/>
    </source>
</evidence>
<keyword evidence="4" id="KW-0732">Signal</keyword>
<gene>
    <name evidence="6" type="ORF">RM572_24665</name>
</gene>
<dbReference type="RefSeq" id="WP_311675606.1">
    <property type="nucleotide sequence ID" value="NZ_JAVREQ010000028.1"/>
</dbReference>
<comment type="caution">
    <text evidence="6">The sequence shown here is derived from an EMBL/GenBank/DDBJ whole genome shotgun (WGS) entry which is preliminary data.</text>
</comment>
<feature type="compositionally biased region" description="Low complexity" evidence="3">
    <location>
        <begin position="205"/>
        <end position="214"/>
    </location>
</feature>
<dbReference type="CDD" id="cd13925">
    <property type="entry name" value="RPF"/>
    <property type="match status" value="1"/>
</dbReference>
<dbReference type="Pfam" id="PF01476">
    <property type="entry name" value="LysM"/>
    <property type="match status" value="1"/>
</dbReference>
<dbReference type="PROSITE" id="PS51782">
    <property type="entry name" value="LYSM"/>
    <property type="match status" value="1"/>
</dbReference>
<dbReference type="Proteomes" id="UP001183414">
    <property type="component" value="Unassembled WGS sequence"/>
</dbReference>
<organism evidence="6 7">
    <name type="scientific">Streptomyces hazeniae</name>
    <dbReference type="NCBI Taxonomy" id="3075538"/>
    <lineage>
        <taxon>Bacteria</taxon>
        <taxon>Bacillati</taxon>
        <taxon>Actinomycetota</taxon>
        <taxon>Actinomycetes</taxon>
        <taxon>Kitasatosporales</taxon>
        <taxon>Streptomycetaceae</taxon>
        <taxon>Streptomyces</taxon>
    </lineage>
</organism>
<dbReference type="PANTHER" id="PTHR34700">
    <property type="entry name" value="POTASSIUM BINDING PROTEIN KBP"/>
    <property type="match status" value="1"/>
</dbReference>
<feature type="signal peptide" evidence="4">
    <location>
        <begin position="1"/>
        <end position="40"/>
    </location>
</feature>
<dbReference type="InterPro" id="IPR052196">
    <property type="entry name" value="Bact_Kbp"/>
</dbReference>
<feature type="compositionally biased region" description="Gly residues" evidence="3">
    <location>
        <begin position="192"/>
        <end position="204"/>
    </location>
</feature>
<name>A0ABU2NY88_9ACTN</name>
<dbReference type="Gene3D" id="1.10.530.10">
    <property type="match status" value="1"/>
</dbReference>
<feature type="domain" description="LysM" evidence="5">
    <location>
        <begin position="302"/>
        <end position="351"/>
    </location>
</feature>
<keyword evidence="7" id="KW-1185">Reference proteome</keyword>
<dbReference type="SUPFAM" id="SSF53955">
    <property type="entry name" value="Lysozyme-like"/>
    <property type="match status" value="1"/>
</dbReference>
<evidence type="ECO:0000256" key="2">
    <source>
        <dbReference type="ARBA" id="ARBA00022801"/>
    </source>
</evidence>
<dbReference type="InterPro" id="IPR023346">
    <property type="entry name" value="Lysozyme-like_dom_sf"/>
</dbReference>